<evidence type="ECO:0000313" key="4">
    <source>
        <dbReference type="EMBL" id="SPD59193.1"/>
    </source>
</evidence>
<proteinExistence type="inferred from homology"/>
<geneLocation type="plasmid" evidence="4">
    <name>II</name>
</geneLocation>
<dbReference type="RefSeq" id="WP_018008243.1">
    <property type="nucleotide sequence ID" value="NZ_AQUR01000106.1"/>
</dbReference>
<dbReference type="AlphaFoldDB" id="A0A375HP99"/>
<dbReference type="InterPro" id="IPR005064">
    <property type="entry name" value="BUG"/>
</dbReference>
<accession>A0A375HP99</accession>
<gene>
    <name evidence="3" type="ORF">CBM2605_B130433</name>
    <name evidence="4" type="ORF">CBM2607_MP10595</name>
</gene>
<dbReference type="Proteomes" id="UP000255168">
    <property type="component" value="Plasmid II"/>
</dbReference>
<organism evidence="4 5">
    <name type="scientific">Cupriavidus neocaledonicus</name>
    <dbReference type="NCBI Taxonomy" id="1040979"/>
    <lineage>
        <taxon>Bacteria</taxon>
        <taxon>Pseudomonadati</taxon>
        <taxon>Pseudomonadota</taxon>
        <taxon>Betaproteobacteria</taxon>
        <taxon>Burkholderiales</taxon>
        <taxon>Burkholderiaceae</taxon>
        <taxon>Cupriavidus</taxon>
    </lineage>
</organism>
<dbReference type="InterPro" id="IPR042100">
    <property type="entry name" value="Bug_dom1"/>
</dbReference>
<evidence type="ECO:0000256" key="2">
    <source>
        <dbReference type="SAM" id="SignalP"/>
    </source>
</evidence>
<evidence type="ECO:0000313" key="5">
    <source>
        <dbReference type="Proteomes" id="UP000255168"/>
    </source>
</evidence>
<dbReference type="SUPFAM" id="SSF53850">
    <property type="entry name" value="Periplasmic binding protein-like II"/>
    <property type="match status" value="1"/>
</dbReference>
<sequence length="327" mass="34190">MHRYLRQASAALLCLAAISASPHAAAKDWPAQPVRVVLPYPPGGASDVTARLLSAKLSQAWGESVVIENRPGANGIIANELVAKSAADGYTVLMANLGPNAINPAVYSKLPYDSVRDFAPVILATTVPLVIVTAANSPIKDLKQLIAMAKDKPGEITFGSAGNGASNHLAGELLNSMAGVKMAHVPYKGDAPSLTDVLGGQIHVALPTALAGMPQVKSGKLRALAVTSKKRLPSLPDVPTVDEALGISGYEAVSWGGFMVPTGTPAAIITKMNAEFNKALQYQDIREKLLAQGAEIVGGTPESFDAFLRAELAKWKKVADSSKVRLD</sequence>
<comment type="similarity">
    <text evidence="1">Belongs to the UPF0065 (bug) family.</text>
</comment>
<keyword evidence="4" id="KW-0614">Plasmid</keyword>
<dbReference type="Gene3D" id="3.40.190.10">
    <property type="entry name" value="Periplasmic binding protein-like II"/>
    <property type="match status" value="1"/>
</dbReference>
<name>A0A375HP99_9BURK</name>
<feature type="chain" id="PRO_5016829619" evidence="2">
    <location>
        <begin position="25"/>
        <end position="327"/>
    </location>
</feature>
<evidence type="ECO:0000313" key="6">
    <source>
        <dbReference type="Proteomes" id="UP000256710"/>
    </source>
</evidence>
<dbReference type="PIRSF" id="PIRSF017082">
    <property type="entry name" value="YflP"/>
    <property type="match status" value="1"/>
</dbReference>
<dbReference type="PANTHER" id="PTHR42928">
    <property type="entry name" value="TRICARBOXYLATE-BINDING PROTEIN"/>
    <property type="match status" value="1"/>
</dbReference>
<evidence type="ECO:0000313" key="3">
    <source>
        <dbReference type="EMBL" id="SOZ39136.1"/>
    </source>
</evidence>
<dbReference type="EMBL" id="OFTC01000036">
    <property type="protein sequence ID" value="SOZ39136.1"/>
    <property type="molecule type" value="Genomic_DNA"/>
</dbReference>
<evidence type="ECO:0000256" key="1">
    <source>
        <dbReference type="ARBA" id="ARBA00006987"/>
    </source>
</evidence>
<dbReference type="Proteomes" id="UP000256710">
    <property type="component" value="Unassembled WGS sequence"/>
</dbReference>
<dbReference type="Gene3D" id="3.40.190.150">
    <property type="entry name" value="Bordetella uptake gene, domain 1"/>
    <property type="match status" value="1"/>
</dbReference>
<geneLocation type="plasmid" evidence="5">
    <name>ii</name>
</geneLocation>
<keyword evidence="6" id="KW-1185">Reference proteome</keyword>
<dbReference type="CDD" id="cd13578">
    <property type="entry name" value="PBP2_Bug27"/>
    <property type="match status" value="1"/>
</dbReference>
<protein>
    <submittedName>
        <fullName evidence="4">LacI family transcriptional regulator</fullName>
    </submittedName>
</protein>
<dbReference type="PANTHER" id="PTHR42928:SF5">
    <property type="entry name" value="BLR1237 PROTEIN"/>
    <property type="match status" value="1"/>
</dbReference>
<reference evidence="5 6" key="1">
    <citation type="submission" date="2018-01" db="EMBL/GenBank/DDBJ databases">
        <authorList>
            <person name="Clerissi C."/>
        </authorList>
    </citation>
    <scope>NUCLEOTIDE SEQUENCE [LARGE SCALE GENOMIC DNA]</scope>
    <source>
        <strain evidence="3">Cupriavidus taiwanensis STM 6082</strain>
        <strain evidence="4">Cupriavidus taiwanensis STM 6160</strain>
        <plasmid evidence="5">ii</plasmid>
        <plasmid evidence="4">II</plasmid>
    </source>
</reference>
<keyword evidence="2" id="KW-0732">Signal</keyword>
<dbReference type="Pfam" id="PF03401">
    <property type="entry name" value="TctC"/>
    <property type="match status" value="1"/>
</dbReference>
<feature type="signal peptide" evidence="2">
    <location>
        <begin position="1"/>
        <end position="24"/>
    </location>
</feature>
<dbReference type="EMBL" id="LT984807">
    <property type="protein sequence ID" value="SPD59193.1"/>
    <property type="molecule type" value="Genomic_DNA"/>
</dbReference>